<evidence type="ECO:0000313" key="10">
    <source>
        <dbReference type="Proteomes" id="UP001232973"/>
    </source>
</evidence>
<reference evidence="9 10" key="1">
    <citation type="submission" date="2023-07" db="EMBL/GenBank/DDBJ databases">
        <title>Genomic Encyclopedia of Type Strains, Phase IV (KMG-IV): sequencing the most valuable type-strain genomes for metagenomic binning, comparative biology and taxonomic classification.</title>
        <authorList>
            <person name="Goeker M."/>
        </authorList>
    </citation>
    <scope>NUCLEOTIDE SEQUENCE [LARGE SCALE GENOMIC DNA]</scope>
    <source>
        <strain evidence="9 10">DSM 4006</strain>
    </source>
</reference>
<evidence type="ECO:0000256" key="3">
    <source>
        <dbReference type="ARBA" id="ARBA00022475"/>
    </source>
</evidence>
<comment type="caution">
    <text evidence="9">The sequence shown here is derived from an EMBL/GenBank/DDBJ whole genome shotgun (WGS) entry which is preliminary data.</text>
</comment>
<keyword evidence="5 7" id="KW-1133">Transmembrane helix</keyword>
<name>A0ABT9XIE2_9BACL</name>
<feature type="domain" description="VTT" evidence="8">
    <location>
        <begin position="33"/>
        <end position="159"/>
    </location>
</feature>
<evidence type="ECO:0000256" key="7">
    <source>
        <dbReference type="SAM" id="Phobius"/>
    </source>
</evidence>
<dbReference type="PANTHER" id="PTHR42709:SF6">
    <property type="entry name" value="UNDECAPRENYL PHOSPHATE TRANSPORTER A"/>
    <property type="match status" value="1"/>
</dbReference>
<evidence type="ECO:0000256" key="1">
    <source>
        <dbReference type="ARBA" id="ARBA00004651"/>
    </source>
</evidence>
<evidence type="ECO:0000256" key="5">
    <source>
        <dbReference type="ARBA" id="ARBA00022989"/>
    </source>
</evidence>
<dbReference type="EMBL" id="JAUSTP010000014">
    <property type="protein sequence ID" value="MDQ0190065.1"/>
    <property type="molecule type" value="Genomic_DNA"/>
</dbReference>
<keyword evidence="3" id="KW-1003">Cell membrane</keyword>
<evidence type="ECO:0000259" key="8">
    <source>
        <dbReference type="Pfam" id="PF09335"/>
    </source>
</evidence>
<evidence type="ECO:0000256" key="2">
    <source>
        <dbReference type="ARBA" id="ARBA00010792"/>
    </source>
</evidence>
<comment type="similarity">
    <text evidence="2">Belongs to the DedA family.</text>
</comment>
<proteinExistence type="inferred from homology"/>
<gene>
    <name evidence="9" type="ORF">J2S03_001928</name>
</gene>
<feature type="transmembrane region" description="Helical" evidence="7">
    <location>
        <begin position="139"/>
        <end position="162"/>
    </location>
</feature>
<sequence length="198" mass="21915">MWNLFGALARDIFALGYPGIALALIIEGLGLPFPGDAVMVLYGYAAAEGHFALPGVILCSIAGYLMGTSVAYWTSYYYGPELGRLVDRLPVFNKRSMMRTTRLIDKYGAFLLIPGRFVPGIRSVTSYVAGFSRMDLRLFLLYTGISACLWCSTWVAAGYWFGENATLMMHTLQSYFAYIVGIGALVGLIWWLARRPST</sequence>
<keyword evidence="6 7" id="KW-0472">Membrane</keyword>
<evidence type="ECO:0000313" key="9">
    <source>
        <dbReference type="EMBL" id="MDQ0190065.1"/>
    </source>
</evidence>
<evidence type="ECO:0000256" key="4">
    <source>
        <dbReference type="ARBA" id="ARBA00022692"/>
    </source>
</evidence>
<organism evidence="9 10">
    <name type="scientific">Alicyclobacillus cycloheptanicus</name>
    <dbReference type="NCBI Taxonomy" id="1457"/>
    <lineage>
        <taxon>Bacteria</taxon>
        <taxon>Bacillati</taxon>
        <taxon>Bacillota</taxon>
        <taxon>Bacilli</taxon>
        <taxon>Bacillales</taxon>
        <taxon>Alicyclobacillaceae</taxon>
        <taxon>Alicyclobacillus</taxon>
    </lineage>
</organism>
<accession>A0ABT9XIE2</accession>
<protein>
    <submittedName>
        <fullName evidence="9">Membrane protein DedA with SNARE-associated domain</fullName>
    </submittedName>
</protein>
<keyword evidence="4 7" id="KW-0812">Transmembrane</keyword>
<comment type="subcellular location">
    <subcellularLocation>
        <location evidence="1">Cell membrane</location>
        <topology evidence="1">Multi-pass membrane protein</topology>
    </subcellularLocation>
</comment>
<dbReference type="InterPro" id="IPR032816">
    <property type="entry name" value="VTT_dom"/>
</dbReference>
<dbReference type="PANTHER" id="PTHR42709">
    <property type="entry name" value="ALKALINE PHOSPHATASE LIKE PROTEIN"/>
    <property type="match status" value="1"/>
</dbReference>
<dbReference type="Pfam" id="PF09335">
    <property type="entry name" value="VTT_dom"/>
    <property type="match status" value="1"/>
</dbReference>
<feature type="transmembrane region" description="Helical" evidence="7">
    <location>
        <begin position="174"/>
        <end position="193"/>
    </location>
</feature>
<dbReference type="RefSeq" id="WP_274456824.1">
    <property type="nucleotide sequence ID" value="NZ_CP067097.1"/>
</dbReference>
<dbReference type="Proteomes" id="UP001232973">
    <property type="component" value="Unassembled WGS sequence"/>
</dbReference>
<keyword evidence="10" id="KW-1185">Reference proteome</keyword>
<feature type="transmembrane region" description="Helical" evidence="7">
    <location>
        <begin position="12"/>
        <end position="31"/>
    </location>
</feature>
<dbReference type="InterPro" id="IPR051311">
    <property type="entry name" value="DedA_domain"/>
</dbReference>
<feature type="transmembrane region" description="Helical" evidence="7">
    <location>
        <begin position="51"/>
        <end position="74"/>
    </location>
</feature>
<evidence type="ECO:0000256" key="6">
    <source>
        <dbReference type="ARBA" id="ARBA00023136"/>
    </source>
</evidence>